<dbReference type="Proteomes" id="UP000198793">
    <property type="component" value="Unassembled WGS sequence"/>
</dbReference>
<evidence type="ECO:0000313" key="1">
    <source>
        <dbReference type="EMBL" id="SDO24429.1"/>
    </source>
</evidence>
<proteinExistence type="predicted"/>
<protein>
    <submittedName>
        <fullName evidence="1">Uncharacterized protein</fullName>
    </submittedName>
</protein>
<dbReference type="OrthoDB" id="1271623at2"/>
<dbReference type="AlphaFoldDB" id="A0A1H0HZ54"/>
<sequence length="101" mass="11527">MIVLDDEHDGWVLLAEDGQVYLDVLYSHSAVDYLFLLRLRDDEVALWRERGPAYLDDLAYRIHASAPGVVGSRSVYKSRSLVLTPERERASEAIRSYRSTA</sequence>
<dbReference type="EMBL" id="FNIT01000004">
    <property type="protein sequence ID" value="SDO24429.1"/>
    <property type="molecule type" value="Genomic_DNA"/>
</dbReference>
<evidence type="ECO:0000313" key="2">
    <source>
        <dbReference type="Proteomes" id="UP000198793"/>
    </source>
</evidence>
<gene>
    <name evidence="1" type="ORF">SAMN05192530_104362</name>
</gene>
<organism evidence="1 2">
    <name type="scientific">Aureimonas jatrophae</name>
    <dbReference type="NCBI Taxonomy" id="1166073"/>
    <lineage>
        <taxon>Bacteria</taxon>
        <taxon>Pseudomonadati</taxon>
        <taxon>Pseudomonadota</taxon>
        <taxon>Alphaproteobacteria</taxon>
        <taxon>Hyphomicrobiales</taxon>
        <taxon>Aurantimonadaceae</taxon>
        <taxon>Aureimonas</taxon>
    </lineage>
</organism>
<keyword evidence="2" id="KW-1185">Reference proteome</keyword>
<accession>A0A1H0HZ54</accession>
<dbReference type="RefSeq" id="WP_139183995.1">
    <property type="nucleotide sequence ID" value="NZ_FNIT01000004.1"/>
</dbReference>
<reference evidence="1 2" key="1">
    <citation type="submission" date="2016-10" db="EMBL/GenBank/DDBJ databases">
        <authorList>
            <person name="de Groot N.N."/>
        </authorList>
    </citation>
    <scope>NUCLEOTIDE SEQUENCE [LARGE SCALE GENOMIC DNA]</scope>
    <source>
        <strain evidence="2">L7-484,KACC 16230,DSM 25025</strain>
    </source>
</reference>
<name>A0A1H0HZ54_9HYPH</name>